<keyword evidence="2" id="KW-0175">Coiled coil</keyword>
<evidence type="ECO:0000256" key="1">
    <source>
        <dbReference type="ARBA" id="ARBA00008296"/>
    </source>
</evidence>
<feature type="compositionally biased region" description="Basic and acidic residues" evidence="3">
    <location>
        <begin position="33"/>
        <end position="82"/>
    </location>
</feature>
<protein>
    <recommendedName>
        <fullName evidence="8">DUF1014-domain-containing protein</fullName>
    </recommendedName>
</protein>
<feature type="domain" description="Coiled-coil" evidence="4">
    <location>
        <begin position="120"/>
        <end position="198"/>
    </location>
</feature>
<gene>
    <name evidence="6" type="ORF">MFIFM68171_09153</name>
</gene>
<dbReference type="InterPro" id="IPR010422">
    <property type="entry name" value="Ccdc124/Oxs1"/>
</dbReference>
<evidence type="ECO:0000259" key="5">
    <source>
        <dbReference type="Pfam" id="PF22048"/>
    </source>
</evidence>
<dbReference type="RefSeq" id="XP_070920673.1">
    <property type="nucleotide sequence ID" value="XM_071064572.1"/>
</dbReference>
<sequence>MAAKKGGAEGNSKKAAGNARKAEAAAKKAAAAEAEREVAEAAKWEKGAKSNAKKEAEAAKKAEQARKKAERDAMLAEEEKNNPGRSAPKNSKAAVRKTRGLDLSQLDGGDGGGGGGSLSALNASGIDNALDALSLTASSDAKIDKHPERRYKAALAQFEERRLKEMEDDGSGVGLRLNQKKEKIKKEFEKSPENPFNQLTARYDASKDELAQLREQERAKIEARLASKPQGGQGTSA</sequence>
<dbReference type="Pfam" id="PF22048">
    <property type="entry name" value="LSO1_2-like"/>
    <property type="match status" value="1"/>
</dbReference>
<dbReference type="GeneID" id="98179895"/>
<evidence type="ECO:0000313" key="6">
    <source>
        <dbReference type="EMBL" id="GAB1318943.1"/>
    </source>
</evidence>
<evidence type="ECO:0000256" key="2">
    <source>
        <dbReference type="ARBA" id="ARBA00023054"/>
    </source>
</evidence>
<reference evidence="6 7" key="1">
    <citation type="submission" date="2024-09" db="EMBL/GenBank/DDBJ databases">
        <title>Itraconazole resistance in Madurella fahalii resulting from another homologue of gene encoding cytochrome P450 14-alpha sterol demethylase (CYP51).</title>
        <authorList>
            <person name="Yoshioka I."/>
            <person name="Fahal A.H."/>
            <person name="Kaneko S."/>
            <person name="Yaguchi T."/>
        </authorList>
    </citation>
    <scope>NUCLEOTIDE SEQUENCE [LARGE SCALE GENOMIC DNA]</scope>
    <source>
        <strain evidence="6 7">IFM 68171</strain>
    </source>
</reference>
<dbReference type="Proteomes" id="UP001628179">
    <property type="component" value="Unassembled WGS sequence"/>
</dbReference>
<dbReference type="InterPro" id="IPR054414">
    <property type="entry name" value="Ccdc124/Oxs1_C"/>
</dbReference>
<dbReference type="Pfam" id="PF06244">
    <property type="entry name" value="Ccdc124"/>
    <property type="match status" value="1"/>
</dbReference>
<feature type="region of interest" description="Disordered" evidence="3">
    <location>
        <begin position="1"/>
        <end position="115"/>
    </location>
</feature>
<accession>A0ABQ0GMF4</accession>
<dbReference type="EMBL" id="BAAFSV010000005">
    <property type="protein sequence ID" value="GAB1318943.1"/>
    <property type="molecule type" value="Genomic_DNA"/>
</dbReference>
<feature type="region of interest" description="Disordered" evidence="3">
    <location>
        <begin position="218"/>
        <end position="237"/>
    </location>
</feature>
<feature type="domain" description="LSO1/LSO2" evidence="5">
    <location>
        <begin position="12"/>
        <end position="79"/>
    </location>
</feature>
<dbReference type="InterPro" id="IPR054413">
    <property type="entry name" value="LSO1/2"/>
</dbReference>
<evidence type="ECO:0008006" key="8">
    <source>
        <dbReference type="Google" id="ProtNLM"/>
    </source>
</evidence>
<comment type="similarity">
    <text evidence="1">Belongs to the CCDC124 family.</text>
</comment>
<evidence type="ECO:0000256" key="3">
    <source>
        <dbReference type="SAM" id="MobiDB-lite"/>
    </source>
</evidence>
<evidence type="ECO:0000313" key="7">
    <source>
        <dbReference type="Proteomes" id="UP001628179"/>
    </source>
</evidence>
<name>A0ABQ0GMF4_9PEZI</name>
<dbReference type="PANTHER" id="PTHR21680:SF0">
    <property type="entry name" value="COILED-COIL DOMAIN-CONTAINING PROTEIN 124"/>
    <property type="match status" value="1"/>
</dbReference>
<proteinExistence type="inferred from homology"/>
<organism evidence="6 7">
    <name type="scientific">Madurella fahalii</name>
    <dbReference type="NCBI Taxonomy" id="1157608"/>
    <lineage>
        <taxon>Eukaryota</taxon>
        <taxon>Fungi</taxon>
        <taxon>Dikarya</taxon>
        <taxon>Ascomycota</taxon>
        <taxon>Pezizomycotina</taxon>
        <taxon>Sordariomycetes</taxon>
        <taxon>Sordariomycetidae</taxon>
        <taxon>Sordariales</taxon>
        <taxon>Sordariales incertae sedis</taxon>
        <taxon>Madurella</taxon>
    </lineage>
</organism>
<keyword evidence="7" id="KW-1185">Reference proteome</keyword>
<comment type="caution">
    <text evidence="6">The sequence shown here is derived from an EMBL/GenBank/DDBJ whole genome shotgun (WGS) entry which is preliminary data.</text>
</comment>
<dbReference type="PANTHER" id="PTHR21680">
    <property type="entry name" value="COILED-COIL DOMAIN-CONTAINING PROTEIN 124"/>
    <property type="match status" value="1"/>
</dbReference>
<evidence type="ECO:0000259" key="4">
    <source>
        <dbReference type="Pfam" id="PF06244"/>
    </source>
</evidence>